<dbReference type="AlphaFoldDB" id="A0A5P8E672"/>
<dbReference type="EMBL" id="CP033459">
    <property type="protein sequence ID" value="QFQ12400.1"/>
    <property type="molecule type" value="Genomic_DNA"/>
</dbReference>
<name>A0A5P8E672_9BACT</name>
<dbReference type="KEGG" id="alq:C7Y71_004880"/>
<dbReference type="RefSeq" id="WP_111897265.1">
    <property type="nucleotide sequence ID" value="NZ_CP033459.1"/>
</dbReference>
<dbReference type="Proteomes" id="UP000249375">
    <property type="component" value="Chromosome"/>
</dbReference>
<organism evidence="1 2">
    <name type="scientific">Pseudoprevotella muciniphila</name>
    <dbReference type="NCBI Taxonomy" id="2133944"/>
    <lineage>
        <taxon>Bacteria</taxon>
        <taxon>Pseudomonadati</taxon>
        <taxon>Bacteroidota</taxon>
        <taxon>Bacteroidia</taxon>
        <taxon>Bacteroidales</taxon>
        <taxon>Prevotellaceae</taxon>
        <taxon>Pseudoprevotella</taxon>
    </lineage>
</organism>
<evidence type="ECO:0000313" key="1">
    <source>
        <dbReference type="EMBL" id="QFQ12400.1"/>
    </source>
</evidence>
<protein>
    <submittedName>
        <fullName evidence="1">XRE family transcriptional regulator</fullName>
    </submittedName>
</protein>
<sequence>MHIGQLIEQEMHRQERSPSWLARHICCDRTNVYKIFQRESIDTSLLMRISKALNRNFFEELAEFYEQSGNEII</sequence>
<accession>A0A5P8E672</accession>
<keyword evidence="2" id="KW-1185">Reference proteome</keyword>
<gene>
    <name evidence="1" type="ORF">C7Y71_004880</name>
</gene>
<dbReference type="OrthoDB" id="1045046at2"/>
<reference evidence="1 2" key="1">
    <citation type="submission" date="2018-11" db="EMBL/GenBank/DDBJ databases">
        <authorList>
            <person name="Na S.W."/>
            <person name="Baik M."/>
        </authorList>
    </citation>
    <scope>NUCLEOTIDE SEQUENCE [LARGE SCALE GENOMIC DNA]</scope>
    <source>
        <strain evidence="1 2">E39</strain>
    </source>
</reference>
<proteinExistence type="predicted"/>
<evidence type="ECO:0000313" key="2">
    <source>
        <dbReference type="Proteomes" id="UP000249375"/>
    </source>
</evidence>